<dbReference type="InterPro" id="IPR000719">
    <property type="entry name" value="Prot_kinase_dom"/>
</dbReference>
<dbReference type="SMART" id="SM00220">
    <property type="entry name" value="S_TKc"/>
    <property type="match status" value="1"/>
</dbReference>
<evidence type="ECO:0000313" key="9">
    <source>
        <dbReference type="Proteomes" id="UP000287766"/>
    </source>
</evidence>
<accession>A0A7Z6ZWB7</accession>
<dbReference type="GO" id="GO:0007165">
    <property type="term" value="P:signal transduction"/>
    <property type="evidence" value="ECO:0007669"/>
    <property type="project" value="TreeGrafter"/>
</dbReference>
<evidence type="ECO:0000256" key="2">
    <source>
        <dbReference type="ARBA" id="ARBA00022679"/>
    </source>
</evidence>
<name>A0A7Z6ZWB7_9GAMM</name>
<evidence type="ECO:0000256" key="5">
    <source>
        <dbReference type="ARBA" id="ARBA00022840"/>
    </source>
</evidence>
<dbReference type="PROSITE" id="PS50011">
    <property type="entry name" value="PROTEIN_KINASE_DOM"/>
    <property type="match status" value="1"/>
</dbReference>
<dbReference type="InterPro" id="IPR008271">
    <property type="entry name" value="Ser/Thr_kinase_AS"/>
</dbReference>
<feature type="domain" description="Protein kinase" evidence="7">
    <location>
        <begin position="24"/>
        <end position="365"/>
    </location>
</feature>
<dbReference type="Gene3D" id="1.10.510.10">
    <property type="entry name" value="Transferase(Phosphotransferase) domain 1"/>
    <property type="match status" value="1"/>
</dbReference>
<dbReference type="InterPro" id="IPR011009">
    <property type="entry name" value="Kinase-like_dom_sf"/>
</dbReference>
<dbReference type="Gene3D" id="1.25.40.10">
    <property type="entry name" value="Tetratricopeptide repeat domain"/>
    <property type="match status" value="2"/>
</dbReference>
<keyword evidence="3" id="KW-0547">Nucleotide-binding</keyword>
<keyword evidence="1" id="KW-0723">Serine/threonine-protein kinase</keyword>
<evidence type="ECO:0000256" key="6">
    <source>
        <dbReference type="SAM" id="Coils"/>
    </source>
</evidence>
<evidence type="ECO:0000256" key="1">
    <source>
        <dbReference type="ARBA" id="ARBA00022527"/>
    </source>
</evidence>
<feature type="coiled-coil region" evidence="6">
    <location>
        <begin position="659"/>
        <end position="693"/>
    </location>
</feature>
<dbReference type="PANTHER" id="PTHR43895">
    <property type="entry name" value="CALCIUM/CALMODULIN-DEPENDENT PROTEIN KINASE KINASE-RELATED"/>
    <property type="match status" value="1"/>
</dbReference>
<proteinExistence type="predicted"/>
<dbReference type="Gene3D" id="3.30.200.20">
    <property type="entry name" value="Phosphorylase Kinase, domain 1"/>
    <property type="match status" value="1"/>
</dbReference>
<keyword evidence="4" id="KW-0418">Kinase</keyword>
<dbReference type="AlphaFoldDB" id="A0A7Z6ZWB7"/>
<dbReference type="Proteomes" id="UP000287766">
    <property type="component" value="Unassembled WGS sequence"/>
</dbReference>
<dbReference type="SMART" id="SM00028">
    <property type="entry name" value="TPR"/>
    <property type="match status" value="5"/>
</dbReference>
<dbReference type="Pfam" id="PF00069">
    <property type="entry name" value="Pkinase"/>
    <property type="match status" value="1"/>
</dbReference>
<reference evidence="9" key="1">
    <citation type="journal article" date="2018" name="Front. Microbiol.">
        <title>Genome-Based Analysis Reveals the Taxonomy and Diversity of the Family Idiomarinaceae.</title>
        <authorList>
            <person name="Liu Y."/>
            <person name="Lai Q."/>
            <person name="Shao Z."/>
        </authorList>
    </citation>
    <scope>NUCLEOTIDE SEQUENCE [LARGE SCALE GENOMIC DNA]</scope>
    <source>
        <strain evidence="9">KYW314</strain>
    </source>
</reference>
<dbReference type="InterPro" id="IPR019734">
    <property type="entry name" value="TPR_rpt"/>
</dbReference>
<sequence length="1037" mass="117782">MSEKTQQLTSAEQSGVGQVLVDRFELLALLGEGGQARVYKAHDRILDITVAIKLIPQANVLSSNAIENLRNEVLMARQLNHNHIVNVYEFYQTAHLVFYTMAFVNGTPLQTALSNKPDQNDAAQWITQLVDALKTCHDNDIIHGDIKLDNILIDTSGRLVLLDFGISKYLTAPHQEQGSITWIAPEVRKHRQISAASDLYSLGKVIEAICSTMTHSDRSWRRKMSSLSVALQAIDPAQRPPLAQVRKELDTSISHNPQGRVLVGVAVLVACLIGGIWLNETDSDLTISESTQTDQLKTITIITDYQQPSMVDFARLIHLGLQSHSSVYSIDPQQVRLVEENLGLSPLSDTSDRARITQLLESEFLLIIERYKLEQDNVIRISLRGMPGERDWFTQTYSLAEYRLSDIIEPVLQNITEVLQDDPISAPLNSAASFDLQELQKAFREDSEKAIEEQLLALQTSSKTQPEVWYYVAQIALDFDASTIASDALSRLIESPTINNLWLLRGQALLAQLNDDYETAAARLDALLERTEPRPDLLAERANLAFLMNDLTQAKNLYQQALEVDANQPYWWFELARIKIIQSETKSAIENELTQSLVRFRQLQDDYGQGLVLNAFGVAHLRMSEFSTAGRYFTESLEFRDATTHPRDRATTLANLATVRAIEANYQEADDLLREARTVLEQLNDKLAIAHIENERGLLLEEQGLYVAALKHYKTSLDIRLQESDDYLQAQSVNNVAFMHFLLGDFSLAEVYWRQAIQVFNEVKDLATLHSTQLSYTQLLLLRGQYRQAEQILVDILQNKERTPEAEIATYLLLSRLQFAQSQLKVARQHIDDAIASARQIDDSRGLVEALLWAAEMSIDLADKESAEPFVAELMQLSKQLNHEQRIAQQWLQARLNHIENTQEKGPLEDVLTRLLDGPYSQVLKARIAADIISRIGIPTTHPAWDFLADFVSPTMYATRMDYLIALIHQDDTALAELLMLLKRYPLYWRNAEYYQRISTHSERAILETAAMEAQQRLFEQMTDGQQQQYQNFLRQQ</sequence>
<keyword evidence="2" id="KW-0808">Transferase</keyword>
<dbReference type="CDD" id="cd14014">
    <property type="entry name" value="STKc_PknB_like"/>
    <property type="match status" value="1"/>
</dbReference>
<dbReference type="EMBL" id="PIPR01000001">
    <property type="protein sequence ID" value="RUO42225.1"/>
    <property type="molecule type" value="Genomic_DNA"/>
</dbReference>
<gene>
    <name evidence="8" type="ORF">CWE22_08800</name>
</gene>
<dbReference type="GO" id="GO:0004674">
    <property type="term" value="F:protein serine/threonine kinase activity"/>
    <property type="evidence" value="ECO:0007669"/>
    <property type="project" value="UniProtKB-KW"/>
</dbReference>
<evidence type="ECO:0000256" key="3">
    <source>
        <dbReference type="ARBA" id="ARBA00022741"/>
    </source>
</evidence>
<protein>
    <recommendedName>
        <fullName evidence="7">Protein kinase domain-containing protein</fullName>
    </recommendedName>
</protein>
<dbReference type="SUPFAM" id="SSF48452">
    <property type="entry name" value="TPR-like"/>
    <property type="match status" value="2"/>
</dbReference>
<dbReference type="RefSeq" id="WP_169930947.1">
    <property type="nucleotide sequence ID" value="NZ_PIPR01000001.1"/>
</dbReference>
<evidence type="ECO:0000259" key="7">
    <source>
        <dbReference type="PROSITE" id="PS50011"/>
    </source>
</evidence>
<dbReference type="Pfam" id="PF13424">
    <property type="entry name" value="TPR_12"/>
    <property type="match status" value="1"/>
</dbReference>
<dbReference type="GO" id="GO:0005524">
    <property type="term" value="F:ATP binding"/>
    <property type="evidence" value="ECO:0007669"/>
    <property type="project" value="UniProtKB-KW"/>
</dbReference>
<dbReference type="PROSITE" id="PS00108">
    <property type="entry name" value="PROTEIN_KINASE_ST"/>
    <property type="match status" value="1"/>
</dbReference>
<organism evidence="8 9">
    <name type="scientific">Pseudidiomarina aestuarii</name>
    <dbReference type="NCBI Taxonomy" id="624146"/>
    <lineage>
        <taxon>Bacteria</taxon>
        <taxon>Pseudomonadati</taxon>
        <taxon>Pseudomonadota</taxon>
        <taxon>Gammaproteobacteria</taxon>
        <taxon>Alteromonadales</taxon>
        <taxon>Idiomarinaceae</taxon>
        <taxon>Pseudidiomarina</taxon>
    </lineage>
</organism>
<comment type="caution">
    <text evidence="8">The sequence shown here is derived from an EMBL/GenBank/DDBJ whole genome shotgun (WGS) entry which is preliminary data.</text>
</comment>
<keyword evidence="6" id="KW-0175">Coiled coil</keyword>
<dbReference type="InterPro" id="IPR011990">
    <property type="entry name" value="TPR-like_helical_dom_sf"/>
</dbReference>
<evidence type="ECO:0000313" key="8">
    <source>
        <dbReference type="EMBL" id="RUO42225.1"/>
    </source>
</evidence>
<keyword evidence="5" id="KW-0067">ATP-binding</keyword>
<dbReference type="SUPFAM" id="SSF56112">
    <property type="entry name" value="Protein kinase-like (PK-like)"/>
    <property type="match status" value="1"/>
</dbReference>
<evidence type="ECO:0000256" key="4">
    <source>
        <dbReference type="ARBA" id="ARBA00022777"/>
    </source>
</evidence>
<keyword evidence="9" id="KW-1185">Reference proteome</keyword>
<dbReference type="PANTHER" id="PTHR43895:SF150">
    <property type="entry name" value="SERINE_THREONINE-PROTEIN KINASE STK11"/>
    <property type="match status" value="1"/>
</dbReference>